<organism evidence="1 2">
    <name type="scientific">Nonomuraea maheshkhaliensis</name>
    <dbReference type="NCBI Taxonomy" id="419590"/>
    <lineage>
        <taxon>Bacteria</taxon>
        <taxon>Bacillati</taxon>
        <taxon>Actinomycetota</taxon>
        <taxon>Actinomycetes</taxon>
        <taxon>Streptosporangiales</taxon>
        <taxon>Streptosporangiaceae</taxon>
        <taxon>Nonomuraea</taxon>
    </lineage>
</organism>
<evidence type="ECO:0000313" key="1">
    <source>
        <dbReference type="EMBL" id="GAA1630205.1"/>
    </source>
</evidence>
<evidence type="ECO:0000313" key="2">
    <source>
        <dbReference type="Proteomes" id="UP001500064"/>
    </source>
</evidence>
<keyword evidence="2" id="KW-1185">Reference proteome</keyword>
<dbReference type="EMBL" id="BAAAMU010000017">
    <property type="protein sequence ID" value="GAA1630205.1"/>
    <property type="molecule type" value="Genomic_DNA"/>
</dbReference>
<evidence type="ECO:0008006" key="3">
    <source>
        <dbReference type="Google" id="ProtNLM"/>
    </source>
</evidence>
<accession>A0ABN2F4E6</accession>
<protein>
    <recommendedName>
        <fullName evidence="3">Transposase</fullName>
    </recommendedName>
</protein>
<gene>
    <name evidence="1" type="ORF">GCM10009733_028700</name>
</gene>
<sequence>MIGEGADGCKRCPDCGEEKEVSEFGRNKRIADGLARYYGTTI</sequence>
<reference evidence="1 2" key="1">
    <citation type="journal article" date="2019" name="Int. J. Syst. Evol. Microbiol.">
        <title>The Global Catalogue of Microorganisms (GCM) 10K type strain sequencing project: providing services to taxonomists for standard genome sequencing and annotation.</title>
        <authorList>
            <consortium name="The Broad Institute Genomics Platform"/>
            <consortium name="The Broad Institute Genome Sequencing Center for Infectious Disease"/>
            <person name="Wu L."/>
            <person name="Ma J."/>
        </authorList>
    </citation>
    <scope>NUCLEOTIDE SEQUENCE [LARGE SCALE GENOMIC DNA]</scope>
    <source>
        <strain evidence="1 2">JCM 13929</strain>
    </source>
</reference>
<proteinExistence type="predicted"/>
<name>A0ABN2F4E6_9ACTN</name>
<dbReference type="Proteomes" id="UP001500064">
    <property type="component" value="Unassembled WGS sequence"/>
</dbReference>
<comment type="caution">
    <text evidence="1">The sequence shown here is derived from an EMBL/GenBank/DDBJ whole genome shotgun (WGS) entry which is preliminary data.</text>
</comment>